<name>A0A8S9S5D0_BRACR</name>
<gene>
    <name evidence="2" type="ORF">F2Q69_00028452</name>
</gene>
<dbReference type="EMBL" id="QGKX02000088">
    <property type="protein sequence ID" value="KAF3587124.1"/>
    <property type="molecule type" value="Genomic_DNA"/>
</dbReference>
<proteinExistence type="predicted"/>
<reference evidence="2" key="1">
    <citation type="submission" date="2019-12" db="EMBL/GenBank/DDBJ databases">
        <title>Genome sequencing and annotation of Brassica cretica.</title>
        <authorList>
            <person name="Studholme D.J."/>
            <person name="Sarris P."/>
        </authorList>
    </citation>
    <scope>NUCLEOTIDE SEQUENCE</scope>
    <source>
        <strain evidence="2">PFS-109/04</strain>
        <tissue evidence="2">Leaf</tissue>
    </source>
</reference>
<evidence type="ECO:0000313" key="3">
    <source>
        <dbReference type="Proteomes" id="UP000712600"/>
    </source>
</evidence>
<accession>A0A8S9S5D0</accession>
<organism evidence="2 3">
    <name type="scientific">Brassica cretica</name>
    <name type="common">Mustard</name>
    <dbReference type="NCBI Taxonomy" id="69181"/>
    <lineage>
        <taxon>Eukaryota</taxon>
        <taxon>Viridiplantae</taxon>
        <taxon>Streptophyta</taxon>
        <taxon>Embryophyta</taxon>
        <taxon>Tracheophyta</taxon>
        <taxon>Spermatophyta</taxon>
        <taxon>Magnoliopsida</taxon>
        <taxon>eudicotyledons</taxon>
        <taxon>Gunneridae</taxon>
        <taxon>Pentapetalae</taxon>
        <taxon>rosids</taxon>
        <taxon>malvids</taxon>
        <taxon>Brassicales</taxon>
        <taxon>Brassicaceae</taxon>
        <taxon>Brassiceae</taxon>
        <taxon>Brassica</taxon>
    </lineage>
</organism>
<evidence type="ECO:0000256" key="1">
    <source>
        <dbReference type="SAM" id="MobiDB-lite"/>
    </source>
</evidence>
<protein>
    <submittedName>
        <fullName evidence="2">Uncharacterized protein</fullName>
    </submittedName>
</protein>
<evidence type="ECO:0000313" key="2">
    <source>
        <dbReference type="EMBL" id="KAF3587124.1"/>
    </source>
</evidence>
<feature type="region of interest" description="Disordered" evidence="1">
    <location>
        <begin position="33"/>
        <end position="63"/>
    </location>
</feature>
<dbReference type="Proteomes" id="UP000712600">
    <property type="component" value="Unassembled WGS sequence"/>
</dbReference>
<sequence length="224" mass="25921">MHASMQLPFNLRFTTPPLTIYLCHGRASQEIVGDEQIDNGDHEEDEEEDHEEEEEKEVGKKSIDVEEMKDSSIQLKRYYYFVRSNKVSEEAKVNSSGGFLDHQTYGDQGGAHRRSKETCMFLCVVLQENNSVPYMHHLMILDHRLSDLKLGVWFNDIKLMRESLLYPIIGLFSTASTDVEPTNMREYNKLVDIQKGKSEICGSKENRVEKNESQKLTCFDTMKE</sequence>
<dbReference type="AlphaFoldDB" id="A0A8S9S5D0"/>
<feature type="compositionally biased region" description="Acidic residues" evidence="1">
    <location>
        <begin position="33"/>
        <end position="56"/>
    </location>
</feature>
<comment type="caution">
    <text evidence="2">The sequence shown here is derived from an EMBL/GenBank/DDBJ whole genome shotgun (WGS) entry which is preliminary data.</text>
</comment>